<comment type="similarity">
    <text evidence="1">Belongs to the fantastic four family.</text>
</comment>
<keyword evidence="5" id="KW-1185">Reference proteome</keyword>
<evidence type="ECO:0000256" key="2">
    <source>
        <dbReference type="SAM" id="MobiDB-lite"/>
    </source>
</evidence>
<feature type="compositionally biased region" description="Acidic residues" evidence="2">
    <location>
        <begin position="211"/>
        <end position="237"/>
    </location>
</feature>
<sequence length="243" mass="25704">MTALGSLGGLFEKPTLVAPLPWGEIKAEGAGFSEIFGELHFEERGPAEDQETPPSTAAQGAAGGGFPSPPGMPAGASGGGSYSSRGHTESLQFCTEGLGFESSDDVEDLSGWEWGAGRGKEAAAHRRSASEGCSRYCSRRRGRTKPDFPPPISCFGSGGGKPCVRFRSFRQDGRFVLTEVPLPCQEFLRAFRKDGRLMLHFVQPAAADLNEVAEDPGDGDVYGDGEEGGKEPEEDDGAPDKTE</sequence>
<evidence type="ECO:0000313" key="4">
    <source>
        <dbReference type="EMBL" id="CAA7405352.1"/>
    </source>
</evidence>
<dbReference type="AlphaFoldDB" id="A0A7I8L6D9"/>
<evidence type="ECO:0000313" key="5">
    <source>
        <dbReference type="Proteomes" id="UP000663760"/>
    </source>
</evidence>
<protein>
    <recommendedName>
        <fullName evidence="3">FAF domain-containing protein</fullName>
    </recommendedName>
</protein>
<dbReference type="PANTHER" id="PTHR33155">
    <property type="entry name" value="FANTASTIC FOUR-LIKE PROTEIN (DUF3049)"/>
    <property type="match status" value="1"/>
</dbReference>
<accession>A0A7I8L6D9</accession>
<dbReference type="PANTHER" id="PTHR33155:SF9">
    <property type="entry name" value="FANTASTIC FOUR-LIKE PROTEIN (DUF3049)"/>
    <property type="match status" value="1"/>
</dbReference>
<proteinExistence type="inferred from homology"/>
<evidence type="ECO:0000256" key="1">
    <source>
        <dbReference type="ARBA" id="ARBA00008690"/>
    </source>
</evidence>
<organism evidence="4 5">
    <name type="scientific">Spirodela intermedia</name>
    <name type="common">Intermediate duckweed</name>
    <dbReference type="NCBI Taxonomy" id="51605"/>
    <lineage>
        <taxon>Eukaryota</taxon>
        <taxon>Viridiplantae</taxon>
        <taxon>Streptophyta</taxon>
        <taxon>Embryophyta</taxon>
        <taxon>Tracheophyta</taxon>
        <taxon>Spermatophyta</taxon>
        <taxon>Magnoliopsida</taxon>
        <taxon>Liliopsida</taxon>
        <taxon>Araceae</taxon>
        <taxon>Lemnoideae</taxon>
        <taxon>Spirodela</taxon>
    </lineage>
</organism>
<name>A0A7I8L6D9_SPIIN</name>
<reference evidence="4" key="1">
    <citation type="submission" date="2020-02" db="EMBL/GenBank/DDBJ databases">
        <authorList>
            <person name="Scholz U."/>
            <person name="Mascher M."/>
            <person name="Fiebig A."/>
        </authorList>
    </citation>
    <scope>NUCLEOTIDE SEQUENCE</scope>
</reference>
<feature type="region of interest" description="Disordered" evidence="2">
    <location>
        <begin position="208"/>
        <end position="243"/>
    </location>
</feature>
<dbReference type="Proteomes" id="UP000663760">
    <property type="component" value="Chromosome 11"/>
</dbReference>
<dbReference type="Pfam" id="PF11250">
    <property type="entry name" value="FAF"/>
    <property type="match status" value="1"/>
</dbReference>
<feature type="domain" description="FAF" evidence="3">
    <location>
        <begin position="147"/>
        <end position="201"/>
    </location>
</feature>
<feature type="region of interest" description="Disordered" evidence="2">
    <location>
        <begin position="45"/>
        <end position="85"/>
    </location>
</feature>
<evidence type="ECO:0000259" key="3">
    <source>
        <dbReference type="Pfam" id="PF11250"/>
    </source>
</evidence>
<gene>
    <name evidence="4" type="ORF">SI8410_11016030</name>
</gene>
<dbReference type="EMBL" id="LR746274">
    <property type="protein sequence ID" value="CAA7405352.1"/>
    <property type="molecule type" value="Genomic_DNA"/>
</dbReference>
<dbReference type="InterPro" id="IPR021410">
    <property type="entry name" value="FAF"/>
</dbReference>
<dbReference type="OrthoDB" id="676808at2759"/>
<dbReference type="InterPro" id="IPR046431">
    <property type="entry name" value="FAF_dom"/>
</dbReference>